<keyword evidence="3" id="KW-0472">Membrane</keyword>
<name>A0AAD2D0L8_9STRA</name>
<keyword evidence="1" id="KW-0175">Coiled coil</keyword>
<sequence>MVKLFLPVSFLLTSAVGIVDGATKQFRPIETIFNAFVPQKPTSTERNYTSILDPFAPTAEEREEEYKARRQRQKERNERVKEIFKNVKPKDVERVSEEELESMDSEYLRKLAWGGSKSGGELSYLVDPGEDYDMWSQAYRMLGGFIDCDNDKSDDDEGGGNSHDGGGDAGGRCSRWMMWASYVDPNYQGNGYDEYFGDQPVGTLDCHRPDTQWQLMGVYRQEFYQFIEQISKHMWAIDEYEYVVALAGLAYMTDATCFYVGDSNNGEAIYAGVAPKQYGRFEMALYTDDYCLFPNDDLGMTYDDFGLTNDVSLGGSGDGGGDDGNWASEWWQDTEEYTLTQLNDVYDTFRYCTSCIDYPTYQDGYVIGDNGMDDDDLINQCWKFYSHDSFTCESDCIAKGHAQGTILSIDVGGKFYGQVIQEFWDEANLQMGENSQQVETQLSRLLANVFVTFSFVVFVATFLAFAVARRSRYRESRSSKARRLLGSSRKRSSSRKRRSKSRDRGADGIMRSKSGSRRKSRSRSKNRDRDYEPPRSED</sequence>
<gene>
    <name evidence="5" type="ORF">CYCCA115_LOCUS9789</name>
</gene>
<protein>
    <submittedName>
        <fullName evidence="5">Uncharacterized protein</fullName>
    </submittedName>
</protein>
<keyword evidence="6" id="KW-1185">Reference proteome</keyword>
<evidence type="ECO:0000313" key="6">
    <source>
        <dbReference type="Proteomes" id="UP001295423"/>
    </source>
</evidence>
<organism evidence="5 6">
    <name type="scientific">Cylindrotheca closterium</name>
    <dbReference type="NCBI Taxonomy" id="2856"/>
    <lineage>
        <taxon>Eukaryota</taxon>
        <taxon>Sar</taxon>
        <taxon>Stramenopiles</taxon>
        <taxon>Ochrophyta</taxon>
        <taxon>Bacillariophyta</taxon>
        <taxon>Bacillariophyceae</taxon>
        <taxon>Bacillariophycidae</taxon>
        <taxon>Bacillariales</taxon>
        <taxon>Bacillariaceae</taxon>
        <taxon>Cylindrotheca</taxon>
    </lineage>
</organism>
<keyword evidence="3" id="KW-1133">Transmembrane helix</keyword>
<keyword evidence="4" id="KW-0732">Signal</keyword>
<feature type="transmembrane region" description="Helical" evidence="3">
    <location>
        <begin position="445"/>
        <end position="468"/>
    </location>
</feature>
<dbReference type="EMBL" id="CAKOGP040001446">
    <property type="protein sequence ID" value="CAJ1945645.1"/>
    <property type="molecule type" value="Genomic_DNA"/>
</dbReference>
<accession>A0AAD2D0L8</accession>
<comment type="caution">
    <text evidence="5">The sequence shown here is derived from an EMBL/GenBank/DDBJ whole genome shotgun (WGS) entry which is preliminary data.</text>
</comment>
<dbReference type="AlphaFoldDB" id="A0AAD2D0L8"/>
<evidence type="ECO:0000256" key="4">
    <source>
        <dbReference type="SAM" id="SignalP"/>
    </source>
</evidence>
<dbReference type="Proteomes" id="UP001295423">
    <property type="component" value="Unassembled WGS sequence"/>
</dbReference>
<evidence type="ECO:0000256" key="3">
    <source>
        <dbReference type="SAM" id="Phobius"/>
    </source>
</evidence>
<feature type="chain" id="PRO_5042039505" evidence="4">
    <location>
        <begin position="22"/>
        <end position="538"/>
    </location>
</feature>
<evidence type="ECO:0000313" key="5">
    <source>
        <dbReference type="EMBL" id="CAJ1945645.1"/>
    </source>
</evidence>
<feature type="compositionally biased region" description="Basic and acidic residues" evidence="2">
    <location>
        <begin position="525"/>
        <end position="538"/>
    </location>
</feature>
<feature type="region of interest" description="Disordered" evidence="2">
    <location>
        <begin position="478"/>
        <end position="538"/>
    </location>
</feature>
<evidence type="ECO:0000256" key="1">
    <source>
        <dbReference type="SAM" id="Coils"/>
    </source>
</evidence>
<evidence type="ECO:0000256" key="2">
    <source>
        <dbReference type="SAM" id="MobiDB-lite"/>
    </source>
</evidence>
<keyword evidence="3" id="KW-0812">Transmembrane</keyword>
<feature type="signal peptide" evidence="4">
    <location>
        <begin position="1"/>
        <end position="21"/>
    </location>
</feature>
<proteinExistence type="predicted"/>
<reference evidence="5" key="1">
    <citation type="submission" date="2023-08" db="EMBL/GenBank/DDBJ databases">
        <authorList>
            <person name="Audoor S."/>
            <person name="Bilcke G."/>
        </authorList>
    </citation>
    <scope>NUCLEOTIDE SEQUENCE</scope>
</reference>
<feature type="compositionally biased region" description="Basic residues" evidence="2">
    <location>
        <begin position="514"/>
        <end position="524"/>
    </location>
</feature>
<feature type="compositionally biased region" description="Basic residues" evidence="2">
    <location>
        <begin position="479"/>
        <end position="501"/>
    </location>
</feature>
<feature type="coiled-coil region" evidence="1">
    <location>
        <begin position="56"/>
        <end position="83"/>
    </location>
</feature>